<name>A0A9J5X5X9_SOLCO</name>
<reference evidence="1 2" key="1">
    <citation type="submission" date="2020-09" db="EMBL/GenBank/DDBJ databases">
        <title>De no assembly of potato wild relative species, Solanum commersonii.</title>
        <authorList>
            <person name="Cho K."/>
        </authorList>
    </citation>
    <scope>NUCLEOTIDE SEQUENCE [LARGE SCALE GENOMIC DNA]</scope>
    <source>
        <strain evidence="1">LZ3.2</strain>
        <tissue evidence="1">Leaf</tissue>
    </source>
</reference>
<dbReference type="Proteomes" id="UP000824120">
    <property type="component" value="Chromosome 9"/>
</dbReference>
<dbReference type="PANTHER" id="PTHR31286:SF164">
    <property type="entry name" value="ZINC FINGER, CCHC-TYPE"/>
    <property type="match status" value="1"/>
</dbReference>
<organism evidence="1 2">
    <name type="scientific">Solanum commersonii</name>
    <name type="common">Commerson's wild potato</name>
    <name type="synonym">Commerson's nightshade</name>
    <dbReference type="NCBI Taxonomy" id="4109"/>
    <lineage>
        <taxon>Eukaryota</taxon>
        <taxon>Viridiplantae</taxon>
        <taxon>Streptophyta</taxon>
        <taxon>Embryophyta</taxon>
        <taxon>Tracheophyta</taxon>
        <taxon>Spermatophyta</taxon>
        <taxon>Magnoliopsida</taxon>
        <taxon>eudicotyledons</taxon>
        <taxon>Gunneridae</taxon>
        <taxon>Pentapetalae</taxon>
        <taxon>asterids</taxon>
        <taxon>lamiids</taxon>
        <taxon>Solanales</taxon>
        <taxon>Solanaceae</taxon>
        <taxon>Solanoideae</taxon>
        <taxon>Solaneae</taxon>
        <taxon>Solanum</taxon>
    </lineage>
</organism>
<accession>A0A9J5X5X9</accession>
<gene>
    <name evidence="1" type="ORF">H5410_044139</name>
</gene>
<dbReference type="PANTHER" id="PTHR31286">
    <property type="entry name" value="GLYCINE-RICH CELL WALL STRUCTURAL PROTEIN 1.8-LIKE"/>
    <property type="match status" value="1"/>
</dbReference>
<dbReference type="OrthoDB" id="10499644at2759"/>
<dbReference type="AlphaFoldDB" id="A0A9J5X5X9"/>
<proteinExistence type="predicted"/>
<comment type="caution">
    <text evidence="1">The sequence shown here is derived from an EMBL/GenBank/DDBJ whole genome shotgun (WGS) entry which is preliminary data.</text>
</comment>
<keyword evidence="2" id="KW-1185">Reference proteome</keyword>
<dbReference type="EMBL" id="JACXVP010000009">
    <property type="protein sequence ID" value="KAG5583705.1"/>
    <property type="molecule type" value="Genomic_DNA"/>
</dbReference>
<evidence type="ECO:0000313" key="2">
    <source>
        <dbReference type="Proteomes" id="UP000824120"/>
    </source>
</evidence>
<protein>
    <recommendedName>
        <fullName evidence="3">DUF4283 domain-containing protein</fullName>
    </recommendedName>
</protein>
<dbReference type="InterPro" id="IPR040256">
    <property type="entry name" value="At4g02000-like"/>
</dbReference>
<sequence>MHHPMEGCPVLNLRIRGNPMSRSHGNSDEEDSALTTVWVLLPKLPFHLHTWHFVKQIMSPVRVPMEMDVAAKARTRPIMEKVQVEIDSTKLRLSHVFVGQRNSTNHCKVFLCNQMDHRIISFILS</sequence>
<evidence type="ECO:0000313" key="1">
    <source>
        <dbReference type="EMBL" id="KAG5583705.1"/>
    </source>
</evidence>
<evidence type="ECO:0008006" key="3">
    <source>
        <dbReference type="Google" id="ProtNLM"/>
    </source>
</evidence>